<keyword evidence="1" id="KW-0472">Membrane</keyword>
<name>A0AAE1P1D9_9EUCA</name>
<evidence type="ECO:0000313" key="2">
    <source>
        <dbReference type="EMBL" id="KAK4300345.1"/>
    </source>
</evidence>
<keyword evidence="1" id="KW-1133">Transmembrane helix</keyword>
<feature type="transmembrane region" description="Helical" evidence="1">
    <location>
        <begin position="172"/>
        <end position="193"/>
    </location>
</feature>
<sequence length="237" mass="26692">MCENEKPPPRCPPVPYGGVEKVWRETQQLMDKSERLFRIMTHVCPQQLTGVFRTVAKYSQGCWRRCTADAGEYRGPPQAQQEEHHCGRCECRRVARAGQEEGEGEGVPEDGSYLWRGWRRRRVGCQCQPSTSMDTWGSAGPPPPAVHHLCYPAHTHAQASTRSHMPKWRTSLPSHSSILTIILLLVVTLARFTGQSSLPCMATGLQDILSPLVCHSSLLVTFFHFLPFLHVSLHSCY</sequence>
<accession>A0AAE1P1D9</accession>
<evidence type="ECO:0000256" key="1">
    <source>
        <dbReference type="SAM" id="Phobius"/>
    </source>
</evidence>
<dbReference type="Proteomes" id="UP001292094">
    <property type="component" value="Unassembled WGS sequence"/>
</dbReference>
<feature type="transmembrane region" description="Helical" evidence="1">
    <location>
        <begin position="208"/>
        <end position="229"/>
    </location>
</feature>
<protein>
    <submittedName>
        <fullName evidence="2">Uncharacterized protein</fullName>
    </submittedName>
</protein>
<reference evidence="2" key="1">
    <citation type="submission" date="2023-11" db="EMBL/GenBank/DDBJ databases">
        <title>Genome assemblies of two species of porcelain crab, Petrolisthes cinctipes and Petrolisthes manimaculis (Anomura: Porcellanidae).</title>
        <authorList>
            <person name="Angst P."/>
        </authorList>
    </citation>
    <scope>NUCLEOTIDE SEQUENCE</scope>
    <source>
        <strain evidence="2">PB745_02</strain>
        <tissue evidence="2">Gill</tissue>
    </source>
</reference>
<keyword evidence="1" id="KW-0812">Transmembrane</keyword>
<organism evidence="2 3">
    <name type="scientific">Petrolisthes manimaculis</name>
    <dbReference type="NCBI Taxonomy" id="1843537"/>
    <lineage>
        <taxon>Eukaryota</taxon>
        <taxon>Metazoa</taxon>
        <taxon>Ecdysozoa</taxon>
        <taxon>Arthropoda</taxon>
        <taxon>Crustacea</taxon>
        <taxon>Multicrustacea</taxon>
        <taxon>Malacostraca</taxon>
        <taxon>Eumalacostraca</taxon>
        <taxon>Eucarida</taxon>
        <taxon>Decapoda</taxon>
        <taxon>Pleocyemata</taxon>
        <taxon>Anomura</taxon>
        <taxon>Galatheoidea</taxon>
        <taxon>Porcellanidae</taxon>
        <taxon>Petrolisthes</taxon>
    </lineage>
</organism>
<gene>
    <name evidence="2" type="ORF">Pmani_027447</name>
</gene>
<dbReference type="AlphaFoldDB" id="A0AAE1P1D9"/>
<evidence type="ECO:0000313" key="3">
    <source>
        <dbReference type="Proteomes" id="UP001292094"/>
    </source>
</evidence>
<dbReference type="EMBL" id="JAWZYT010003075">
    <property type="protein sequence ID" value="KAK4300345.1"/>
    <property type="molecule type" value="Genomic_DNA"/>
</dbReference>
<keyword evidence="3" id="KW-1185">Reference proteome</keyword>
<comment type="caution">
    <text evidence="2">The sequence shown here is derived from an EMBL/GenBank/DDBJ whole genome shotgun (WGS) entry which is preliminary data.</text>
</comment>
<proteinExistence type="predicted"/>